<accession>A0A5J9TGD9</accession>
<keyword evidence="2" id="KW-1185">Reference proteome</keyword>
<protein>
    <submittedName>
        <fullName evidence="1">Uncharacterized protein</fullName>
    </submittedName>
</protein>
<dbReference type="Gramene" id="TVU09701">
    <property type="protein sequence ID" value="TVU09701"/>
    <property type="gene ID" value="EJB05_43193"/>
</dbReference>
<gene>
    <name evidence="1" type="ORF">EJB05_43193</name>
</gene>
<name>A0A5J9TGD9_9POAL</name>
<dbReference type="Proteomes" id="UP000324897">
    <property type="component" value="Chromosome 3"/>
</dbReference>
<organism evidence="1 2">
    <name type="scientific">Eragrostis curvula</name>
    <name type="common">weeping love grass</name>
    <dbReference type="NCBI Taxonomy" id="38414"/>
    <lineage>
        <taxon>Eukaryota</taxon>
        <taxon>Viridiplantae</taxon>
        <taxon>Streptophyta</taxon>
        <taxon>Embryophyta</taxon>
        <taxon>Tracheophyta</taxon>
        <taxon>Spermatophyta</taxon>
        <taxon>Magnoliopsida</taxon>
        <taxon>Liliopsida</taxon>
        <taxon>Poales</taxon>
        <taxon>Poaceae</taxon>
        <taxon>PACMAD clade</taxon>
        <taxon>Chloridoideae</taxon>
        <taxon>Eragrostideae</taxon>
        <taxon>Eragrostidinae</taxon>
        <taxon>Eragrostis</taxon>
    </lineage>
</organism>
<feature type="non-terminal residue" evidence="1">
    <location>
        <position position="1"/>
    </location>
</feature>
<comment type="caution">
    <text evidence="1">The sequence shown here is derived from an EMBL/GenBank/DDBJ whole genome shotgun (WGS) entry which is preliminary data.</text>
</comment>
<sequence>HGDLGWHRRSRRSSQRNALKFYQRVHLEVLYNISKDHGKEIPESTGIFFAIVTTPCSGFAPRARWRSLRDMAPFLQERDLNFNCRSTTLLYSSSSISNSGEYMSKPSQVYRVPRCSLPLTKSPMTVTSLLDVVAIIRHPPPPAVPNVFRYCIPVGEPVMNSFTPPN</sequence>
<dbReference type="AlphaFoldDB" id="A0A5J9TGD9"/>
<proteinExistence type="predicted"/>
<reference evidence="1 2" key="1">
    <citation type="journal article" date="2019" name="Sci. Rep.">
        <title>A high-quality genome of Eragrostis curvula grass provides insights into Poaceae evolution and supports new strategies to enhance forage quality.</title>
        <authorList>
            <person name="Carballo J."/>
            <person name="Santos B.A.C.M."/>
            <person name="Zappacosta D."/>
            <person name="Garbus I."/>
            <person name="Selva J.P."/>
            <person name="Gallo C.A."/>
            <person name="Diaz A."/>
            <person name="Albertini E."/>
            <person name="Caccamo M."/>
            <person name="Echenique V."/>
        </authorList>
    </citation>
    <scope>NUCLEOTIDE SEQUENCE [LARGE SCALE GENOMIC DNA]</scope>
    <source>
        <strain evidence="2">cv. Victoria</strain>
        <tissue evidence="1">Leaf</tissue>
    </source>
</reference>
<dbReference type="EMBL" id="RWGY01000039">
    <property type="protein sequence ID" value="TVU09701.1"/>
    <property type="molecule type" value="Genomic_DNA"/>
</dbReference>
<evidence type="ECO:0000313" key="2">
    <source>
        <dbReference type="Proteomes" id="UP000324897"/>
    </source>
</evidence>
<evidence type="ECO:0000313" key="1">
    <source>
        <dbReference type="EMBL" id="TVU09701.1"/>
    </source>
</evidence>